<gene>
    <name evidence="1" type="ORF">HIV01_003495</name>
</gene>
<keyword evidence="2" id="KW-1185">Reference proteome</keyword>
<protein>
    <submittedName>
        <fullName evidence="1">Uncharacterized protein</fullName>
    </submittedName>
</protein>
<proteinExistence type="predicted"/>
<reference evidence="1 2" key="1">
    <citation type="submission" date="2021-02" db="EMBL/GenBank/DDBJ databases">
        <title>Lysobacter arenosi sp. nov., isolated from soil of gangwondo yeongwol, south Korea.</title>
        <authorList>
            <person name="Kim K.R."/>
            <person name="Kim K.H."/>
            <person name="Jeon C.O."/>
        </authorList>
    </citation>
    <scope>NUCLEOTIDE SEQUENCE [LARGE SCALE GENOMIC DNA]</scope>
    <source>
        <strain evidence="1 2">R7</strain>
    </source>
</reference>
<evidence type="ECO:0000313" key="2">
    <source>
        <dbReference type="Proteomes" id="UP000663400"/>
    </source>
</evidence>
<name>A0ABX7RBT4_9GAMM</name>
<evidence type="ECO:0000313" key="1">
    <source>
        <dbReference type="EMBL" id="QSX75609.1"/>
    </source>
</evidence>
<sequence>MSTVLTNPEVLSTATPDLTGGIPCSLWNGTDDATRRRLFDEYRRQIARRRSDDEADRACAIANILARTAAPTPDDHEHGEVARLQALLIEAAAVAGSIATTAKP</sequence>
<dbReference type="RefSeq" id="WP_200604965.1">
    <property type="nucleotide sequence ID" value="NZ_CP071517.1"/>
</dbReference>
<dbReference type="EMBL" id="CP071517">
    <property type="protein sequence ID" value="QSX75609.1"/>
    <property type="molecule type" value="Genomic_DNA"/>
</dbReference>
<accession>A0ABX7RBT4</accession>
<dbReference type="Proteomes" id="UP000663400">
    <property type="component" value="Chromosome"/>
</dbReference>
<organism evidence="1 2">
    <name type="scientific">Lysobacter arenosi</name>
    <dbReference type="NCBI Taxonomy" id="2795387"/>
    <lineage>
        <taxon>Bacteria</taxon>
        <taxon>Pseudomonadati</taxon>
        <taxon>Pseudomonadota</taxon>
        <taxon>Gammaproteobacteria</taxon>
        <taxon>Lysobacterales</taxon>
        <taxon>Lysobacteraceae</taxon>
        <taxon>Lysobacter</taxon>
    </lineage>
</organism>